<feature type="compositionally biased region" description="Basic and acidic residues" evidence="1">
    <location>
        <begin position="159"/>
        <end position="173"/>
    </location>
</feature>
<dbReference type="AlphaFoldDB" id="A0A9Q1ERP1"/>
<accession>A0A9Q1ERP1</accession>
<feature type="compositionally biased region" description="Basic and acidic residues" evidence="1">
    <location>
        <begin position="112"/>
        <end position="124"/>
    </location>
</feature>
<evidence type="ECO:0000313" key="2">
    <source>
        <dbReference type="EMBL" id="KAJ8343679.1"/>
    </source>
</evidence>
<reference evidence="2" key="1">
    <citation type="journal article" date="2023" name="Science">
        <title>Genome structures resolve the early diversification of teleost fishes.</title>
        <authorList>
            <person name="Parey E."/>
            <person name="Louis A."/>
            <person name="Montfort J."/>
            <person name="Bouchez O."/>
            <person name="Roques C."/>
            <person name="Iampietro C."/>
            <person name="Lluch J."/>
            <person name="Castinel A."/>
            <person name="Donnadieu C."/>
            <person name="Desvignes T."/>
            <person name="Floi Bucao C."/>
            <person name="Jouanno E."/>
            <person name="Wen M."/>
            <person name="Mejri S."/>
            <person name="Dirks R."/>
            <person name="Jansen H."/>
            <person name="Henkel C."/>
            <person name="Chen W.J."/>
            <person name="Zahm M."/>
            <person name="Cabau C."/>
            <person name="Klopp C."/>
            <person name="Thompson A.W."/>
            <person name="Robinson-Rechavi M."/>
            <person name="Braasch I."/>
            <person name="Lecointre G."/>
            <person name="Bobe J."/>
            <person name="Postlethwait J.H."/>
            <person name="Berthelot C."/>
            <person name="Roest Crollius H."/>
            <person name="Guiguen Y."/>
        </authorList>
    </citation>
    <scope>NUCLEOTIDE SEQUENCE</scope>
    <source>
        <strain evidence="2">WJC10195</strain>
    </source>
</reference>
<proteinExistence type="predicted"/>
<name>A0A9Q1ERP1_SYNKA</name>
<feature type="compositionally biased region" description="Basic and acidic residues" evidence="1">
    <location>
        <begin position="36"/>
        <end position="45"/>
    </location>
</feature>
<protein>
    <submittedName>
        <fullName evidence="2">Uncharacterized protein</fullName>
    </submittedName>
</protein>
<dbReference type="Proteomes" id="UP001152622">
    <property type="component" value="Chromosome 13"/>
</dbReference>
<keyword evidence="3" id="KW-1185">Reference proteome</keyword>
<feature type="region of interest" description="Disordered" evidence="1">
    <location>
        <begin position="1"/>
        <end position="173"/>
    </location>
</feature>
<evidence type="ECO:0000313" key="3">
    <source>
        <dbReference type="Proteomes" id="UP001152622"/>
    </source>
</evidence>
<sequence length="198" mass="22459">MSDDPPRSASARTGQEACEDHSHFSSSLVSRAARPVRHDGQEKRPVSAPSLKEMNKEPRKLGKRRKAGAVSTCEGHREVNTGLIFARNVGPLCQSRNRKTPENPSQPLKRYRSTEDRARPRLEMKPVLMRDAPALAVQPQFKPPFFGRRRRSGPGPRSCKKDARRSASRKREREKMWIEYGRNLRLGRPSEKAAGLRV</sequence>
<dbReference type="EMBL" id="JAINUF010000013">
    <property type="protein sequence ID" value="KAJ8343679.1"/>
    <property type="molecule type" value="Genomic_DNA"/>
</dbReference>
<gene>
    <name evidence="2" type="ORF">SKAU_G00310080</name>
</gene>
<comment type="caution">
    <text evidence="2">The sequence shown here is derived from an EMBL/GenBank/DDBJ whole genome shotgun (WGS) entry which is preliminary data.</text>
</comment>
<organism evidence="2 3">
    <name type="scientific">Synaphobranchus kaupii</name>
    <name type="common">Kaup's arrowtooth eel</name>
    <dbReference type="NCBI Taxonomy" id="118154"/>
    <lineage>
        <taxon>Eukaryota</taxon>
        <taxon>Metazoa</taxon>
        <taxon>Chordata</taxon>
        <taxon>Craniata</taxon>
        <taxon>Vertebrata</taxon>
        <taxon>Euteleostomi</taxon>
        <taxon>Actinopterygii</taxon>
        <taxon>Neopterygii</taxon>
        <taxon>Teleostei</taxon>
        <taxon>Anguilliformes</taxon>
        <taxon>Synaphobranchidae</taxon>
        <taxon>Synaphobranchus</taxon>
    </lineage>
</organism>
<evidence type="ECO:0000256" key="1">
    <source>
        <dbReference type="SAM" id="MobiDB-lite"/>
    </source>
</evidence>